<dbReference type="AlphaFoldDB" id="A0A0D6ZZA9"/>
<name>A0A0D6ZZA9_9AGAR</name>
<keyword evidence="2" id="KW-1185">Reference proteome</keyword>
<sequence>MDVVATHQATAFAKCWIVEEKRGPLLVEFVHIPLRRVFAINNEARAKVDEAAEEAQASPELAAASIWHNLYYPATEPPFMHDGEREEIGYTCCHVF</sequence>
<organism evidence="1 2">
    <name type="scientific">Fistulina hepatica ATCC 64428</name>
    <dbReference type="NCBI Taxonomy" id="1128425"/>
    <lineage>
        <taxon>Eukaryota</taxon>
        <taxon>Fungi</taxon>
        <taxon>Dikarya</taxon>
        <taxon>Basidiomycota</taxon>
        <taxon>Agaricomycotina</taxon>
        <taxon>Agaricomycetes</taxon>
        <taxon>Agaricomycetidae</taxon>
        <taxon>Agaricales</taxon>
        <taxon>Fistulinaceae</taxon>
        <taxon>Fistulina</taxon>
    </lineage>
</organism>
<reference evidence="1 2" key="1">
    <citation type="journal article" date="2015" name="Fungal Genet. Biol.">
        <title>Evolution of novel wood decay mechanisms in Agaricales revealed by the genome sequences of Fistulina hepatica and Cylindrobasidium torrendii.</title>
        <authorList>
            <person name="Floudas D."/>
            <person name="Held B.W."/>
            <person name="Riley R."/>
            <person name="Nagy L.G."/>
            <person name="Koehler G."/>
            <person name="Ransdell A.S."/>
            <person name="Younus H."/>
            <person name="Chow J."/>
            <person name="Chiniquy J."/>
            <person name="Lipzen A."/>
            <person name="Tritt A."/>
            <person name="Sun H."/>
            <person name="Haridas S."/>
            <person name="LaButti K."/>
            <person name="Ohm R.A."/>
            <person name="Kues U."/>
            <person name="Blanchette R.A."/>
            <person name="Grigoriev I.V."/>
            <person name="Minto R.E."/>
            <person name="Hibbett D.S."/>
        </authorList>
    </citation>
    <scope>NUCLEOTIDE SEQUENCE [LARGE SCALE GENOMIC DNA]</scope>
    <source>
        <strain evidence="1 2">ATCC 64428</strain>
    </source>
</reference>
<dbReference type="OrthoDB" id="10256198at2759"/>
<accession>A0A0D6ZZA9</accession>
<dbReference type="Proteomes" id="UP000054144">
    <property type="component" value="Unassembled WGS sequence"/>
</dbReference>
<proteinExistence type="predicted"/>
<evidence type="ECO:0000313" key="2">
    <source>
        <dbReference type="Proteomes" id="UP000054144"/>
    </source>
</evidence>
<evidence type="ECO:0000313" key="1">
    <source>
        <dbReference type="EMBL" id="KIY42840.1"/>
    </source>
</evidence>
<gene>
    <name evidence="1" type="ORF">FISHEDRAFT_79075</name>
</gene>
<protein>
    <submittedName>
        <fullName evidence="1">Uncharacterized protein</fullName>
    </submittedName>
</protein>
<dbReference type="EMBL" id="KN882153">
    <property type="protein sequence ID" value="KIY42840.1"/>
    <property type="molecule type" value="Genomic_DNA"/>
</dbReference>